<feature type="region of interest" description="Disordered" evidence="1">
    <location>
        <begin position="21"/>
        <end position="42"/>
    </location>
</feature>
<reference evidence="2 3" key="1">
    <citation type="submission" date="2024-01" db="EMBL/GenBank/DDBJ databases">
        <title>Unpublished Manusciprt.</title>
        <authorList>
            <person name="Duman M."/>
            <person name="Valdes E.G."/>
            <person name="Ajmi N."/>
            <person name="Altun S."/>
            <person name="Saticioglu I.B."/>
        </authorList>
    </citation>
    <scope>NUCLEOTIDE SEQUENCE [LARGE SCALE GENOMIC DNA]</scope>
    <source>
        <strain evidence="2 3">120P</strain>
    </source>
</reference>
<proteinExistence type="predicted"/>
<evidence type="ECO:0000256" key="1">
    <source>
        <dbReference type="SAM" id="MobiDB-lite"/>
    </source>
</evidence>
<comment type="caution">
    <text evidence="2">The sequence shown here is derived from an EMBL/GenBank/DDBJ whole genome shotgun (WGS) entry which is preliminary data.</text>
</comment>
<dbReference type="Proteomes" id="UP001307839">
    <property type="component" value="Unassembled WGS sequence"/>
</dbReference>
<name>A0AB35X1M2_9PSED</name>
<sequence>MHDELDIHEPEHDHLLDHEFYESDPEHQDEVDPLFDPQDDEPVDVLDEVDWDEGVDPLDDL</sequence>
<feature type="compositionally biased region" description="Acidic residues" evidence="1">
    <location>
        <begin position="31"/>
        <end position="42"/>
    </location>
</feature>
<organism evidence="2 3">
    <name type="scientific">Pseudomonas auratipiscis</name>
    <dbReference type="NCBI Taxonomy" id="3115853"/>
    <lineage>
        <taxon>Bacteria</taxon>
        <taxon>Pseudomonadati</taxon>
        <taxon>Pseudomonadota</taxon>
        <taxon>Gammaproteobacteria</taxon>
        <taxon>Pseudomonadales</taxon>
        <taxon>Pseudomonadaceae</taxon>
        <taxon>Pseudomonas</taxon>
    </lineage>
</organism>
<dbReference type="AlphaFoldDB" id="A0AB35X1M2"/>
<protein>
    <submittedName>
        <fullName evidence="2">Uncharacterized protein</fullName>
    </submittedName>
</protein>
<evidence type="ECO:0000313" key="2">
    <source>
        <dbReference type="EMBL" id="MEE1869135.1"/>
    </source>
</evidence>
<keyword evidence="3" id="KW-1185">Reference proteome</keyword>
<dbReference type="RefSeq" id="WP_136476939.1">
    <property type="nucleotide sequence ID" value="NZ_JAZDCU010000017.1"/>
</dbReference>
<accession>A0AB35X1M2</accession>
<evidence type="ECO:0000313" key="3">
    <source>
        <dbReference type="Proteomes" id="UP001307839"/>
    </source>
</evidence>
<feature type="compositionally biased region" description="Basic and acidic residues" evidence="1">
    <location>
        <begin position="21"/>
        <end position="30"/>
    </location>
</feature>
<dbReference type="EMBL" id="JAZDQP010000018">
    <property type="protein sequence ID" value="MEE1869135.1"/>
    <property type="molecule type" value="Genomic_DNA"/>
</dbReference>
<gene>
    <name evidence="2" type="ORF">V0R53_22370</name>
</gene>